<feature type="binding site" evidence="7">
    <location>
        <position position="214"/>
    </location>
    <ligand>
        <name>Mg(2+)</name>
        <dbReference type="ChEBI" id="CHEBI:18420"/>
        <label>1</label>
        <note>catalytic</note>
    </ligand>
</feature>
<dbReference type="EMBL" id="OU015584">
    <property type="protein sequence ID" value="CAG5078237.1"/>
    <property type="molecule type" value="Genomic_DNA"/>
</dbReference>
<dbReference type="Gene3D" id="3.30.540.10">
    <property type="entry name" value="Fructose-1,6-Bisphosphatase, subunit A, domain 1"/>
    <property type="match status" value="1"/>
</dbReference>
<proteinExistence type="inferred from homology"/>
<evidence type="ECO:0000256" key="4">
    <source>
        <dbReference type="ARBA" id="ARBA00022723"/>
    </source>
</evidence>
<dbReference type="EC" id="3.1.3.25" evidence="8"/>
<evidence type="ECO:0000313" key="9">
    <source>
        <dbReference type="EMBL" id="CAG5078237.1"/>
    </source>
</evidence>
<dbReference type="GO" id="GO:0008934">
    <property type="term" value="F:inositol monophosphate 1-phosphatase activity"/>
    <property type="evidence" value="ECO:0007669"/>
    <property type="project" value="InterPro"/>
</dbReference>
<evidence type="ECO:0000256" key="5">
    <source>
        <dbReference type="ARBA" id="ARBA00022801"/>
    </source>
</evidence>
<evidence type="ECO:0000256" key="2">
    <source>
        <dbReference type="ARBA" id="ARBA00001946"/>
    </source>
</evidence>
<organism evidence="9 10">
    <name type="scientific">Parvicella tangerina</name>
    <dbReference type="NCBI Taxonomy" id="2829795"/>
    <lineage>
        <taxon>Bacteria</taxon>
        <taxon>Pseudomonadati</taxon>
        <taxon>Bacteroidota</taxon>
        <taxon>Flavobacteriia</taxon>
        <taxon>Flavobacteriales</taxon>
        <taxon>Parvicellaceae</taxon>
        <taxon>Parvicella</taxon>
    </lineage>
</organism>
<dbReference type="PRINTS" id="PR01959">
    <property type="entry name" value="SBIMPHPHTASE"/>
</dbReference>
<dbReference type="FunFam" id="3.30.540.10:FF:000003">
    <property type="entry name" value="Inositol-1-monophosphatase"/>
    <property type="match status" value="1"/>
</dbReference>
<dbReference type="PANTHER" id="PTHR20854">
    <property type="entry name" value="INOSITOL MONOPHOSPHATASE"/>
    <property type="match status" value="1"/>
</dbReference>
<comment type="similarity">
    <text evidence="3 8">Belongs to the inositol monophosphatase superfamily.</text>
</comment>
<comment type="catalytic activity">
    <reaction evidence="1 8">
        <text>a myo-inositol phosphate + H2O = myo-inositol + phosphate</text>
        <dbReference type="Rhea" id="RHEA:24056"/>
        <dbReference type="ChEBI" id="CHEBI:15377"/>
        <dbReference type="ChEBI" id="CHEBI:17268"/>
        <dbReference type="ChEBI" id="CHEBI:43474"/>
        <dbReference type="ChEBI" id="CHEBI:84139"/>
        <dbReference type="EC" id="3.1.3.25"/>
    </reaction>
</comment>
<feature type="binding site" evidence="7">
    <location>
        <position position="86"/>
    </location>
    <ligand>
        <name>Mg(2+)</name>
        <dbReference type="ChEBI" id="CHEBI:18420"/>
        <label>1</label>
        <note>catalytic</note>
    </ligand>
</feature>
<dbReference type="PROSITE" id="PS00629">
    <property type="entry name" value="IMP_1"/>
    <property type="match status" value="1"/>
</dbReference>
<dbReference type="InterPro" id="IPR020583">
    <property type="entry name" value="Inositol_monoP_metal-BS"/>
</dbReference>
<feature type="binding site" evidence="7">
    <location>
        <position position="88"/>
    </location>
    <ligand>
        <name>Mg(2+)</name>
        <dbReference type="ChEBI" id="CHEBI:18420"/>
        <label>1</label>
        <note>catalytic</note>
    </ligand>
</feature>
<evidence type="ECO:0000256" key="8">
    <source>
        <dbReference type="RuleBase" id="RU364068"/>
    </source>
</evidence>
<gene>
    <name evidence="9" type="primary">suhB</name>
    <name evidence="9" type="ORF">CRYO30217_00616</name>
</gene>
<comment type="cofactor">
    <cofactor evidence="2 7 8">
        <name>Mg(2+)</name>
        <dbReference type="ChEBI" id="CHEBI:18420"/>
    </cofactor>
</comment>
<dbReference type="GO" id="GO:0007165">
    <property type="term" value="P:signal transduction"/>
    <property type="evidence" value="ECO:0007669"/>
    <property type="project" value="TreeGrafter"/>
</dbReference>
<name>A0A916JKV9_9FLAO</name>
<keyword evidence="5 8" id="KW-0378">Hydrolase</keyword>
<dbReference type="SUPFAM" id="SSF56655">
    <property type="entry name" value="Carbohydrate phosphatase"/>
    <property type="match status" value="1"/>
</dbReference>
<dbReference type="FunFam" id="3.40.190.80:FF:000002">
    <property type="entry name" value="Inositol-1-monophosphatase"/>
    <property type="match status" value="1"/>
</dbReference>
<evidence type="ECO:0000313" key="10">
    <source>
        <dbReference type="Proteomes" id="UP000683507"/>
    </source>
</evidence>
<feature type="binding site" evidence="7">
    <location>
        <position position="89"/>
    </location>
    <ligand>
        <name>Mg(2+)</name>
        <dbReference type="ChEBI" id="CHEBI:18420"/>
        <label>1</label>
        <note>catalytic</note>
    </ligand>
</feature>
<dbReference type="InterPro" id="IPR020550">
    <property type="entry name" value="Inositol_monophosphatase_CS"/>
</dbReference>
<dbReference type="KEGG" id="ptan:CRYO30217_00616"/>
<feature type="binding site" evidence="7">
    <location>
        <position position="69"/>
    </location>
    <ligand>
        <name>Mg(2+)</name>
        <dbReference type="ChEBI" id="CHEBI:18420"/>
        <label>1</label>
        <note>catalytic</note>
    </ligand>
</feature>
<sequence>MELERIIKEVIDLSRSIGDWMFDERKQFSEERIESKSFNNLVSYVDEESEKRFVEGLNKILPTAGILGEEGVDNKSENEDLRWIIDPLDGTTNYIHGVPAYCTSVALEKEGQIILGVIYEPNRKECFYAFEGGGAFLNGIRIQVTNTNDLKSSLLATGFPYDYFDRMDNYMELLKHLMKNTRGIRRIGAAALDLCYVACGRFDAFFELALQPWDVAAGSIIVKEAGGQCTDFSGGQAYIYGKSLVSSNLKVHEQILNSIKDHE</sequence>
<keyword evidence="6 7" id="KW-0460">Magnesium</keyword>
<dbReference type="InterPro" id="IPR000760">
    <property type="entry name" value="Inositol_monophosphatase-like"/>
</dbReference>
<dbReference type="RefSeq" id="WP_258540846.1">
    <property type="nucleotide sequence ID" value="NZ_OU015584.1"/>
</dbReference>
<protein>
    <recommendedName>
        <fullName evidence="8">Inositol-1-monophosphatase</fullName>
        <ecNumber evidence="8">3.1.3.25</ecNumber>
    </recommendedName>
</protein>
<dbReference type="Proteomes" id="UP000683507">
    <property type="component" value="Chromosome"/>
</dbReference>
<dbReference type="PRINTS" id="PR00377">
    <property type="entry name" value="IMPHPHTASES"/>
</dbReference>
<keyword evidence="4 7" id="KW-0479">Metal-binding</keyword>
<evidence type="ECO:0000256" key="3">
    <source>
        <dbReference type="ARBA" id="ARBA00009759"/>
    </source>
</evidence>
<dbReference type="InterPro" id="IPR033942">
    <property type="entry name" value="IMPase"/>
</dbReference>
<dbReference type="GO" id="GO:0046854">
    <property type="term" value="P:phosphatidylinositol phosphate biosynthetic process"/>
    <property type="evidence" value="ECO:0007669"/>
    <property type="project" value="InterPro"/>
</dbReference>
<evidence type="ECO:0000256" key="1">
    <source>
        <dbReference type="ARBA" id="ARBA00001033"/>
    </source>
</evidence>
<reference evidence="9" key="1">
    <citation type="submission" date="2021-04" db="EMBL/GenBank/DDBJ databases">
        <authorList>
            <person name="Rodrigo-Torres L."/>
            <person name="Arahal R. D."/>
            <person name="Lucena T."/>
        </authorList>
    </citation>
    <scope>NUCLEOTIDE SEQUENCE</scope>
    <source>
        <strain evidence="9">AS29M-1</strain>
    </source>
</reference>
<dbReference type="PANTHER" id="PTHR20854:SF4">
    <property type="entry name" value="INOSITOL-1-MONOPHOSPHATASE-RELATED"/>
    <property type="match status" value="1"/>
</dbReference>
<dbReference type="GO" id="GO:0006020">
    <property type="term" value="P:inositol metabolic process"/>
    <property type="evidence" value="ECO:0007669"/>
    <property type="project" value="TreeGrafter"/>
</dbReference>
<keyword evidence="10" id="KW-1185">Reference proteome</keyword>
<dbReference type="GO" id="GO:0046872">
    <property type="term" value="F:metal ion binding"/>
    <property type="evidence" value="ECO:0007669"/>
    <property type="project" value="UniProtKB-KW"/>
</dbReference>
<dbReference type="Pfam" id="PF00459">
    <property type="entry name" value="Inositol_P"/>
    <property type="match status" value="1"/>
</dbReference>
<dbReference type="PROSITE" id="PS00630">
    <property type="entry name" value="IMP_2"/>
    <property type="match status" value="1"/>
</dbReference>
<dbReference type="CDD" id="cd01639">
    <property type="entry name" value="IMPase"/>
    <property type="match status" value="1"/>
</dbReference>
<evidence type="ECO:0000256" key="6">
    <source>
        <dbReference type="ARBA" id="ARBA00022842"/>
    </source>
</evidence>
<dbReference type="AlphaFoldDB" id="A0A916JKV9"/>
<dbReference type="Gene3D" id="3.40.190.80">
    <property type="match status" value="1"/>
</dbReference>
<evidence type="ECO:0000256" key="7">
    <source>
        <dbReference type="PIRSR" id="PIRSR600760-2"/>
    </source>
</evidence>
<accession>A0A916JKV9</accession>
<dbReference type="InterPro" id="IPR022337">
    <property type="entry name" value="Inositol_monophosphatase_SuhB"/>
</dbReference>